<comment type="caution">
    <text evidence="3">The sequence shown here is derived from an EMBL/GenBank/DDBJ whole genome shotgun (WGS) entry which is preliminary data.</text>
</comment>
<organism evidence="3 4">
    <name type="scientific">Agrocybe pediades</name>
    <dbReference type="NCBI Taxonomy" id="84607"/>
    <lineage>
        <taxon>Eukaryota</taxon>
        <taxon>Fungi</taxon>
        <taxon>Dikarya</taxon>
        <taxon>Basidiomycota</taxon>
        <taxon>Agaricomycotina</taxon>
        <taxon>Agaricomycetes</taxon>
        <taxon>Agaricomycetidae</taxon>
        <taxon>Agaricales</taxon>
        <taxon>Agaricineae</taxon>
        <taxon>Strophariaceae</taxon>
        <taxon>Agrocybe</taxon>
    </lineage>
</organism>
<feature type="compositionally biased region" description="Low complexity" evidence="1">
    <location>
        <begin position="315"/>
        <end position="339"/>
    </location>
</feature>
<sequence>MIRPPPLQLKLDNRFPHPVRTPSVPKETFVSQLYKASWKNPIIAEEERLSSIHPAIDVFILDAFLLVSTVYDLHMLLYYNAGQDAIVDRREGAENLHKVSIALCVMYAIALVIEIYGIIGVSMQRLKLIRAYLYLTLFGSFLITVAGTLKGVSYFIFAEDLMYECVSLATEGRTFEKSLFRGHIWPGTVFAVSKRFARKHCLSAWVHHSWSEVASVFLFSLAPAVIYYILVHTYQRQTIDPNHHANLLHQRDEQQRERPAGRRGAGGSRPQYSQVGYSRVGSNMEEVQSTGMTSSRLHAANPSARLRANRSHVQAGRSVRGVGGASAASTSSSSTATGGKRTYTYRNLQRPHRPPPLLQSPSPLGLNHPPPNYEYQHGQRHNTNRVYAAFAAPVDEGEYDKFV</sequence>
<feature type="transmembrane region" description="Helical" evidence="2">
    <location>
        <begin position="213"/>
        <end position="231"/>
    </location>
</feature>
<dbReference type="EMBL" id="JAACJL010000046">
    <property type="protein sequence ID" value="KAF4613171.1"/>
    <property type="molecule type" value="Genomic_DNA"/>
</dbReference>
<gene>
    <name evidence="3" type="ORF">D9613_010896</name>
</gene>
<protein>
    <submittedName>
        <fullName evidence="3">Uncharacterized protein</fullName>
    </submittedName>
</protein>
<reference evidence="3 4" key="1">
    <citation type="submission" date="2019-12" db="EMBL/GenBank/DDBJ databases">
        <authorList>
            <person name="Floudas D."/>
            <person name="Bentzer J."/>
            <person name="Ahren D."/>
            <person name="Johansson T."/>
            <person name="Persson P."/>
            <person name="Tunlid A."/>
        </authorList>
    </citation>
    <scope>NUCLEOTIDE SEQUENCE [LARGE SCALE GENOMIC DNA]</scope>
    <source>
        <strain evidence="3 4">CBS 102.39</strain>
    </source>
</reference>
<feature type="region of interest" description="Disordered" evidence="1">
    <location>
        <begin position="251"/>
        <end position="279"/>
    </location>
</feature>
<evidence type="ECO:0000313" key="4">
    <source>
        <dbReference type="Proteomes" id="UP000521872"/>
    </source>
</evidence>
<feature type="transmembrane region" description="Helical" evidence="2">
    <location>
        <begin position="131"/>
        <end position="157"/>
    </location>
</feature>
<dbReference type="AlphaFoldDB" id="A0A8H4QLP3"/>
<proteinExistence type="predicted"/>
<feature type="compositionally biased region" description="Basic and acidic residues" evidence="1">
    <location>
        <begin position="251"/>
        <end position="260"/>
    </location>
</feature>
<keyword evidence="4" id="KW-1185">Reference proteome</keyword>
<name>A0A8H4QLP3_9AGAR</name>
<feature type="region of interest" description="Disordered" evidence="1">
    <location>
        <begin position="303"/>
        <end position="378"/>
    </location>
</feature>
<keyword evidence="2" id="KW-1133">Transmembrane helix</keyword>
<dbReference type="Proteomes" id="UP000521872">
    <property type="component" value="Unassembled WGS sequence"/>
</dbReference>
<keyword evidence="2" id="KW-0472">Membrane</keyword>
<accession>A0A8H4QLP3</accession>
<keyword evidence="2" id="KW-0812">Transmembrane</keyword>
<evidence type="ECO:0000313" key="3">
    <source>
        <dbReference type="EMBL" id="KAF4613171.1"/>
    </source>
</evidence>
<evidence type="ECO:0000256" key="2">
    <source>
        <dbReference type="SAM" id="Phobius"/>
    </source>
</evidence>
<evidence type="ECO:0000256" key="1">
    <source>
        <dbReference type="SAM" id="MobiDB-lite"/>
    </source>
</evidence>
<feature type="transmembrane region" description="Helical" evidence="2">
    <location>
        <begin position="99"/>
        <end position="119"/>
    </location>
</feature>